<gene>
    <name evidence="2" type="ORF">HMF3257_08665</name>
</gene>
<keyword evidence="1" id="KW-1133">Transmembrane helix</keyword>
<keyword evidence="1" id="KW-0472">Membrane</keyword>
<feature type="transmembrane region" description="Helical" evidence="1">
    <location>
        <begin position="83"/>
        <end position="105"/>
    </location>
</feature>
<comment type="caution">
    <text evidence="2">The sequence shown here is derived from an EMBL/GenBank/DDBJ whole genome shotgun (WGS) entry which is preliminary data.</text>
</comment>
<keyword evidence="3" id="KW-1185">Reference proteome</keyword>
<organism evidence="2 3">
    <name type="scientific">Spirosoma telluris</name>
    <dbReference type="NCBI Taxonomy" id="2183553"/>
    <lineage>
        <taxon>Bacteria</taxon>
        <taxon>Pseudomonadati</taxon>
        <taxon>Bacteroidota</taxon>
        <taxon>Cytophagia</taxon>
        <taxon>Cytophagales</taxon>
        <taxon>Cytophagaceae</taxon>
        <taxon>Spirosoma</taxon>
    </lineage>
</organism>
<dbReference type="RefSeq" id="WP_111341479.1">
    <property type="nucleotide sequence ID" value="NZ_QLII01000001.1"/>
</dbReference>
<evidence type="ECO:0000313" key="2">
    <source>
        <dbReference type="EMBL" id="RAI74350.1"/>
    </source>
</evidence>
<sequence length="166" mass="18183">MPAFSTILLACTTLTTALIAGLLYGYFCSVNPGLNRLPDTEYLSAMQSINRAIQNPVFFICFLGTPVLLPLSTWQQYSQPVSVRFWLMLAATIVYLLGVLGVTALGNIPLNEGLEAFTLRGASLEEIAAQRAKFETPWNAWHTARTIASILALVLLIMVCLNSKTE</sequence>
<proteinExistence type="predicted"/>
<dbReference type="Proteomes" id="UP000249016">
    <property type="component" value="Unassembled WGS sequence"/>
</dbReference>
<keyword evidence="1" id="KW-0812">Transmembrane</keyword>
<evidence type="ECO:0000256" key="1">
    <source>
        <dbReference type="SAM" id="Phobius"/>
    </source>
</evidence>
<feature type="transmembrane region" description="Helical" evidence="1">
    <location>
        <begin position="52"/>
        <end position="71"/>
    </location>
</feature>
<dbReference type="AlphaFoldDB" id="A0A327NG63"/>
<reference evidence="2 3" key="1">
    <citation type="submission" date="2018-06" db="EMBL/GenBank/DDBJ databases">
        <title>Spirosoma sp. HMF3257 Genome sequencing and assembly.</title>
        <authorList>
            <person name="Kang H."/>
            <person name="Cha I."/>
            <person name="Kim H."/>
            <person name="Kang J."/>
            <person name="Joh K."/>
        </authorList>
    </citation>
    <scope>NUCLEOTIDE SEQUENCE [LARGE SCALE GENOMIC DNA]</scope>
    <source>
        <strain evidence="2 3">HMF3257</strain>
    </source>
</reference>
<dbReference type="InterPro" id="IPR013901">
    <property type="entry name" value="Anthrone_oxy"/>
</dbReference>
<dbReference type="OrthoDB" id="772592at2"/>
<dbReference type="Pfam" id="PF08592">
    <property type="entry name" value="Anthrone_oxy"/>
    <property type="match status" value="1"/>
</dbReference>
<evidence type="ECO:0000313" key="3">
    <source>
        <dbReference type="Proteomes" id="UP000249016"/>
    </source>
</evidence>
<dbReference type="EMBL" id="QLII01000001">
    <property type="protein sequence ID" value="RAI74350.1"/>
    <property type="molecule type" value="Genomic_DNA"/>
</dbReference>
<accession>A0A327NG63</accession>
<protein>
    <submittedName>
        <fullName evidence="2">DUF1772 domain-containing protein</fullName>
    </submittedName>
</protein>
<feature type="transmembrane region" description="Helical" evidence="1">
    <location>
        <begin position="140"/>
        <end position="161"/>
    </location>
</feature>
<feature type="transmembrane region" description="Helical" evidence="1">
    <location>
        <begin position="7"/>
        <end position="27"/>
    </location>
</feature>
<name>A0A327NG63_9BACT</name>